<keyword evidence="1" id="KW-0732">Signal</keyword>
<keyword evidence="3" id="KW-1185">Reference proteome</keyword>
<dbReference type="InterPro" id="IPR036249">
    <property type="entry name" value="Thioredoxin-like_sf"/>
</dbReference>
<dbReference type="AlphaFoldDB" id="A0A411Z405"/>
<dbReference type="PANTHER" id="PTHR36057:SF1">
    <property type="entry name" value="LIPOPROTEIN LIPID ATTACHMENT SITE-LIKE PROTEIN, PUTATIVE (DUF1223)-RELATED"/>
    <property type="match status" value="1"/>
</dbReference>
<organism evidence="2 3">
    <name type="scientific">Pseudotabrizicola alkalilacus</name>
    <dbReference type="NCBI Taxonomy" id="2305252"/>
    <lineage>
        <taxon>Bacteria</taxon>
        <taxon>Pseudomonadati</taxon>
        <taxon>Pseudomonadota</taxon>
        <taxon>Alphaproteobacteria</taxon>
        <taxon>Rhodobacterales</taxon>
        <taxon>Paracoccaceae</taxon>
        <taxon>Pseudotabrizicola</taxon>
    </lineage>
</organism>
<sequence length="232" mass="25216">MRHLVSATLGLWIGVSGMAGAQTSPVVVELYTSQGCSSCPPADEFMVELVKRPDVIALSLHVDYWDYIGWSDTFASPQYTQRQKAYAKAVGSRMIYTPQMIVGGLDRVQGNDPAQVDEAVRRHQAQISPVTLTVTRDGDRIVIRAEADPPLTKRARIQVIRYLPEATVAIGRGENEGREVTYSNIVTDWQAVADWQGLAPLEMTAEAAGPDPVVVIVQTEGPADVLAAAQVK</sequence>
<accession>A0A411Z405</accession>
<evidence type="ECO:0000256" key="1">
    <source>
        <dbReference type="SAM" id="SignalP"/>
    </source>
</evidence>
<dbReference type="PANTHER" id="PTHR36057">
    <property type="match status" value="1"/>
</dbReference>
<evidence type="ECO:0000313" key="3">
    <source>
        <dbReference type="Proteomes" id="UP000284547"/>
    </source>
</evidence>
<reference evidence="2 3" key="1">
    <citation type="submission" date="2018-08" db="EMBL/GenBank/DDBJ databases">
        <title>Flavobacterium tibetense sp. nov., isolated from a wetland YonghuCo on Tibetan Plateau.</title>
        <authorList>
            <person name="Phurbu D."/>
            <person name="Lu H."/>
            <person name="Xing P."/>
        </authorList>
    </citation>
    <scope>NUCLEOTIDE SEQUENCE [LARGE SCALE GENOMIC DNA]</scope>
    <source>
        <strain evidence="2 3">DJC</strain>
    </source>
</reference>
<gene>
    <name evidence="2" type="ORF">D1012_07760</name>
</gene>
<feature type="chain" id="PRO_5019109402" evidence="1">
    <location>
        <begin position="22"/>
        <end position="232"/>
    </location>
</feature>
<dbReference type="EMBL" id="QWEY01000003">
    <property type="protein sequence ID" value="RGP37793.1"/>
    <property type="molecule type" value="Genomic_DNA"/>
</dbReference>
<protein>
    <submittedName>
        <fullName evidence="2">DUF1223 domain-containing protein</fullName>
    </submittedName>
</protein>
<feature type="signal peptide" evidence="1">
    <location>
        <begin position="1"/>
        <end position="21"/>
    </location>
</feature>
<dbReference type="Proteomes" id="UP000284547">
    <property type="component" value="Unassembled WGS sequence"/>
</dbReference>
<dbReference type="SUPFAM" id="SSF52833">
    <property type="entry name" value="Thioredoxin-like"/>
    <property type="match status" value="1"/>
</dbReference>
<dbReference type="InterPro" id="IPR010634">
    <property type="entry name" value="DUF1223"/>
</dbReference>
<evidence type="ECO:0000313" key="2">
    <source>
        <dbReference type="EMBL" id="RGP37793.1"/>
    </source>
</evidence>
<dbReference type="Pfam" id="PF06764">
    <property type="entry name" value="DUF1223"/>
    <property type="match status" value="1"/>
</dbReference>
<proteinExistence type="predicted"/>
<name>A0A411Z405_9RHOB</name>
<comment type="caution">
    <text evidence="2">The sequence shown here is derived from an EMBL/GenBank/DDBJ whole genome shotgun (WGS) entry which is preliminary data.</text>
</comment>
<dbReference type="OrthoDB" id="9808254at2"/>